<comment type="subcellular location">
    <subcellularLocation>
        <location evidence="1">Cytoplasm</location>
    </subcellularLocation>
</comment>
<dbReference type="InterPro" id="IPR030482">
    <property type="entry name" value="PDRG1"/>
</dbReference>
<comment type="caution">
    <text evidence="4">The sequence shown here is derived from an EMBL/GenBank/DDBJ whole genome shotgun (WGS) entry which is preliminary data.</text>
</comment>
<proteinExistence type="predicted"/>
<dbReference type="EMBL" id="JANBQF010000032">
    <property type="protein sequence ID" value="KAJ2007220.1"/>
    <property type="molecule type" value="Genomic_DNA"/>
</dbReference>
<evidence type="ECO:0000256" key="1">
    <source>
        <dbReference type="ARBA" id="ARBA00004496"/>
    </source>
</evidence>
<sequence>MEAVEYQARVEALAEDILTDKQLAIDYGRKREENREALRRLGEQAHKVKPNSILATTAVNMGDFFIQMPLPKAQAMITEAQSDLDKAIEDVRQRLRAKVKRLGELEGDERMASVAQSMGLESVTGNDLYSISRK</sequence>
<evidence type="ECO:0008006" key="6">
    <source>
        <dbReference type="Google" id="ProtNLM"/>
    </source>
</evidence>
<evidence type="ECO:0000313" key="4">
    <source>
        <dbReference type="EMBL" id="KAJ2007220.1"/>
    </source>
</evidence>
<dbReference type="PANTHER" id="PTHR21162:SF0">
    <property type="entry name" value="P53 AND DNA DAMAGE-REGULATED PROTEIN 1"/>
    <property type="match status" value="1"/>
</dbReference>
<protein>
    <recommendedName>
        <fullName evidence="6">P53 and DNA damage-regulated protein 1</fullName>
    </recommendedName>
</protein>
<gene>
    <name evidence="4" type="ORF">H4R26_000884</name>
</gene>
<accession>A0A9W8EH32</accession>
<keyword evidence="3" id="KW-0143">Chaperone</keyword>
<evidence type="ECO:0000256" key="2">
    <source>
        <dbReference type="ARBA" id="ARBA00022490"/>
    </source>
</evidence>
<dbReference type="Proteomes" id="UP001150907">
    <property type="component" value="Unassembled WGS sequence"/>
</dbReference>
<dbReference type="PANTHER" id="PTHR21162">
    <property type="entry name" value="P53 AND DNA DAMAGE-REGULATED PROTEIN"/>
    <property type="match status" value="1"/>
</dbReference>
<dbReference type="CDD" id="cd22860">
    <property type="entry name" value="PDRG1"/>
    <property type="match status" value="1"/>
</dbReference>
<organism evidence="4 5">
    <name type="scientific">Coemansia thaxteri</name>
    <dbReference type="NCBI Taxonomy" id="2663907"/>
    <lineage>
        <taxon>Eukaryota</taxon>
        <taxon>Fungi</taxon>
        <taxon>Fungi incertae sedis</taxon>
        <taxon>Zoopagomycota</taxon>
        <taxon>Kickxellomycotina</taxon>
        <taxon>Kickxellomycetes</taxon>
        <taxon>Kickxellales</taxon>
        <taxon>Kickxellaceae</taxon>
        <taxon>Coemansia</taxon>
    </lineage>
</organism>
<evidence type="ECO:0000313" key="5">
    <source>
        <dbReference type="Proteomes" id="UP001150907"/>
    </source>
</evidence>
<evidence type="ECO:0000256" key="3">
    <source>
        <dbReference type="ARBA" id="ARBA00023186"/>
    </source>
</evidence>
<keyword evidence="2" id="KW-0963">Cytoplasm</keyword>
<dbReference type="OrthoDB" id="20282at2759"/>
<name>A0A9W8EH32_9FUNG</name>
<dbReference type="GO" id="GO:0005737">
    <property type="term" value="C:cytoplasm"/>
    <property type="evidence" value="ECO:0007669"/>
    <property type="project" value="UniProtKB-SubCell"/>
</dbReference>
<dbReference type="AlphaFoldDB" id="A0A9W8EH32"/>
<reference evidence="4" key="1">
    <citation type="submission" date="2022-07" db="EMBL/GenBank/DDBJ databases">
        <title>Phylogenomic reconstructions and comparative analyses of Kickxellomycotina fungi.</title>
        <authorList>
            <person name="Reynolds N.K."/>
            <person name="Stajich J.E."/>
            <person name="Barry K."/>
            <person name="Grigoriev I.V."/>
            <person name="Crous P."/>
            <person name="Smith M.E."/>
        </authorList>
    </citation>
    <scope>NUCLEOTIDE SEQUENCE</scope>
    <source>
        <strain evidence="4">IMI 214461</strain>
    </source>
</reference>
<keyword evidence="5" id="KW-1185">Reference proteome</keyword>